<keyword evidence="2" id="KW-0560">Oxidoreductase</keyword>
<feature type="compositionally biased region" description="Basic and acidic residues" evidence="1">
    <location>
        <begin position="63"/>
        <end position="74"/>
    </location>
</feature>
<evidence type="ECO:0000313" key="2">
    <source>
        <dbReference type="EMBL" id="CAA9371152.1"/>
    </source>
</evidence>
<evidence type="ECO:0000256" key="1">
    <source>
        <dbReference type="SAM" id="MobiDB-lite"/>
    </source>
</evidence>
<name>A0A6J4MWK3_9ACTN</name>
<feature type="compositionally biased region" description="Basic residues" evidence="1">
    <location>
        <begin position="340"/>
        <end position="358"/>
    </location>
</feature>
<gene>
    <name evidence="2" type="ORF">AVDCRST_MAG32-581</name>
</gene>
<feature type="compositionally biased region" description="Basic residues" evidence="1">
    <location>
        <begin position="168"/>
        <end position="185"/>
    </location>
</feature>
<feature type="non-terminal residue" evidence="2">
    <location>
        <position position="449"/>
    </location>
</feature>
<keyword evidence="2" id="KW-0830">Ubiquinone</keyword>
<dbReference type="AlphaFoldDB" id="A0A6J4MWK3"/>
<feature type="region of interest" description="Disordered" evidence="1">
    <location>
        <begin position="291"/>
        <end position="449"/>
    </location>
</feature>
<feature type="compositionally biased region" description="Basic and acidic residues" evidence="1">
    <location>
        <begin position="413"/>
        <end position="427"/>
    </location>
</feature>
<feature type="non-terminal residue" evidence="2">
    <location>
        <position position="1"/>
    </location>
</feature>
<dbReference type="EMBL" id="CADCUM010000031">
    <property type="protein sequence ID" value="CAA9371152.1"/>
    <property type="molecule type" value="Genomic_DNA"/>
</dbReference>
<accession>A0A6J4MWK3</accession>
<feature type="compositionally biased region" description="Basic residues" evidence="1">
    <location>
        <begin position="312"/>
        <end position="326"/>
    </location>
</feature>
<feature type="compositionally biased region" description="Basic residues" evidence="1">
    <location>
        <begin position="1"/>
        <end position="26"/>
    </location>
</feature>
<feature type="region of interest" description="Disordered" evidence="1">
    <location>
        <begin position="120"/>
        <end position="254"/>
    </location>
</feature>
<sequence length="449" mass="50220">EHRHHAAGRLRDRGRHQPGPRLHGHRPGLGLDHRGARGVRRGPRRRQHGPPAPLHPRGAAPDPRARGRDGDRGPLRHRLPPHRHREEHGVPHLGAGRHVLHADGLPLPVLQRGDLLPRRRAPARHRGPDPGEGAGHARAPDGAQPDLLAPGLHRHRWHGDRCADRHDHRVPRARARARPLRAHHGPAHEPRLHPPRRGRPGPPARRAGRDPRLRRADEEAAARVRRPLQRQPDLPAPAGGHRPPRPLWLPRTGPLRPGAAVDGLRLGPAQDAAVQRLRGLRLRGPDLGHLRLLRSLPDPPQRDVGVAQDHRAVRRAPRRPRGRAGHGGRPQGRLAEPAGHRQRRHGQLPRPRPAHHGPVHGGPDPPLQAGHRGLPGPCWPGVRPGRVAARRARCPRRVRRRHPSVPRPLPRPVVHEPAGHQRDERGRHGVRRDRRHRLPRPRDGRSRPM</sequence>
<feature type="compositionally biased region" description="Basic and acidic residues" evidence="1">
    <location>
        <begin position="207"/>
        <end position="222"/>
    </location>
</feature>
<feature type="compositionally biased region" description="Basic residues" evidence="1">
    <location>
        <begin position="388"/>
        <end position="404"/>
    </location>
</feature>
<feature type="compositionally biased region" description="Basic and acidic residues" evidence="1">
    <location>
        <begin position="440"/>
        <end position="449"/>
    </location>
</feature>
<feature type="region of interest" description="Disordered" evidence="1">
    <location>
        <begin position="1"/>
        <end position="89"/>
    </location>
</feature>
<feature type="compositionally biased region" description="Basic residues" evidence="1">
    <location>
        <begin position="36"/>
        <end position="48"/>
    </location>
</feature>
<feature type="compositionally biased region" description="Basic residues" evidence="1">
    <location>
        <begin position="428"/>
        <end position="439"/>
    </location>
</feature>
<proteinExistence type="predicted"/>
<dbReference type="GO" id="GO:0016491">
    <property type="term" value="F:oxidoreductase activity"/>
    <property type="evidence" value="ECO:0007669"/>
    <property type="project" value="UniProtKB-KW"/>
</dbReference>
<dbReference type="EC" id="1.6.5.3" evidence="2"/>
<reference evidence="2" key="1">
    <citation type="submission" date="2020-02" db="EMBL/GenBank/DDBJ databases">
        <authorList>
            <person name="Meier V. D."/>
        </authorList>
    </citation>
    <scope>NUCLEOTIDE SEQUENCE</scope>
    <source>
        <strain evidence="2">AVDCRST_MAG32</strain>
    </source>
</reference>
<protein>
    <submittedName>
        <fullName evidence="2">NADH-ubiquinone oxidoreductase chain D</fullName>
        <ecNumber evidence="2">1.6.5.3</ecNumber>
    </submittedName>
</protein>
<organism evidence="2">
    <name type="scientific">uncultured Nocardioides sp</name>
    <dbReference type="NCBI Taxonomy" id="198441"/>
    <lineage>
        <taxon>Bacteria</taxon>
        <taxon>Bacillati</taxon>
        <taxon>Actinomycetota</taxon>
        <taxon>Actinomycetes</taxon>
        <taxon>Propionibacteriales</taxon>
        <taxon>Nocardioidaceae</taxon>
        <taxon>Nocardioides</taxon>
        <taxon>environmental samples</taxon>
    </lineage>
</organism>